<dbReference type="AlphaFoldDB" id="A0AA92V2K9"/>
<dbReference type="EMBL" id="QSFW01000001">
    <property type="protein sequence ID" value="RHA89487.1"/>
    <property type="molecule type" value="Genomic_DNA"/>
</dbReference>
<name>A0AA92V2K9_9BACT</name>
<protein>
    <submittedName>
        <fullName evidence="1">Uncharacterized protein</fullName>
    </submittedName>
</protein>
<organism evidence="1 2">
    <name type="scientific">Segatella copri</name>
    <dbReference type="NCBI Taxonomy" id="165179"/>
    <lineage>
        <taxon>Bacteria</taxon>
        <taxon>Pseudomonadati</taxon>
        <taxon>Bacteroidota</taxon>
        <taxon>Bacteroidia</taxon>
        <taxon>Bacteroidales</taxon>
        <taxon>Prevotellaceae</taxon>
        <taxon>Segatella</taxon>
    </lineage>
</organism>
<dbReference type="Proteomes" id="UP000284990">
    <property type="component" value="Unassembled WGS sequence"/>
</dbReference>
<evidence type="ECO:0000313" key="1">
    <source>
        <dbReference type="EMBL" id="RHA89487.1"/>
    </source>
</evidence>
<evidence type="ECO:0000313" key="2">
    <source>
        <dbReference type="Proteomes" id="UP000284990"/>
    </source>
</evidence>
<dbReference type="RefSeq" id="WP_118189808.1">
    <property type="nucleotide sequence ID" value="NZ_QROP01000004.1"/>
</dbReference>
<accession>A0AA92V2K9</accession>
<comment type="caution">
    <text evidence="1">The sequence shown here is derived from an EMBL/GenBank/DDBJ whole genome shotgun (WGS) entry which is preliminary data.</text>
</comment>
<gene>
    <name evidence="1" type="ORF">DW916_00460</name>
</gene>
<sequence length="172" mass="19631">MGLKGDTEIQTAKGLNRIRKQGAGSRFVHGGSMPQEVVIPVLHVNIKKKQGISEVSVDILNRKSRITTNNQTISFYQSEPVTDKMKGVDMRFGFYDKDGNLLSDSIVLSFNSESKESEQREQKHKFVFKRQLTELNGQEIYLRKEQQIAGSNQFKKLDDIPYKISVLFDAEF</sequence>
<reference evidence="1 2" key="1">
    <citation type="submission" date="2018-08" db="EMBL/GenBank/DDBJ databases">
        <title>A genome reference for cultivated species of the human gut microbiota.</title>
        <authorList>
            <person name="Zou Y."/>
            <person name="Xue W."/>
            <person name="Luo G."/>
        </authorList>
    </citation>
    <scope>NUCLEOTIDE SEQUENCE [LARGE SCALE GENOMIC DNA]</scope>
    <source>
        <strain evidence="1 2">AM42-23AC</strain>
    </source>
</reference>
<proteinExistence type="predicted"/>
<dbReference type="Pfam" id="PF08665">
    <property type="entry name" value="PglZ"/>
    <property type="match status" value="1"/>
</dbReference>